<keyword evidence="3" id="KW-1185">Reference proteome</keyword>
<gene>
    <name evidence="2" type="ORF">PHMEG_00011355</name>
</gene>
<dbReference type="Proteomes" id="UP000198211">
    <property type="component" value="Unassembled WGS sequence"/>
</dbReference>
<name>A0A225WDY3_9STRA</name>
<feature type="domain" description="ISXO2-like transposase" evidence="1">
    <location>
        <begin position="139"/>
        <end position="290"/>
    </location>
</feature>
<dbReference type="InterPro" id="IPR024445">
    <property type="entry name" value="Tnp_ISXO2-like"/>
</dbReference>
<accession>A0A225WDY3</accession>
<dbReference type="STRING" id="4795.A0A225WDY3"/>
<organism evidence="2 3">
    <name type="scientific">Phytophthora megakarya</name>
    <dbReference type="NCBI Taxonomy" id="4795"/>
    <lineage>
        <taxon>Eukaryota</taxon>
        <taxon>Sar</taxon>
        <taxon>Stramenopiles</taxon>
        <taxon>Oomycota</taxon>
        <taxon>Peronosporomycetes</taxon>
        <taxon>Peronosporales</taxon>
        <taxon>Peronosporaceae</taxon>
        <taxon>Phytophthora</taxon>
    </lineage>
</organism>
<sequence length="317" mass="36652">MAPEAPEYDLSVDSVHFTFNTVMLACATEEGALKWCMRDGLIAESMACPKCLSEMRRQGKRWRCNRSGCRLQRSAHAKSFFARSKAPLSKLVKVLYFWASRTHVGEAAQHVELTPTAAGQWYMYARDICSAEMNLCDMRVGGEGHVVEIDETSMKKKQKYHRHPDFWVFGGVDRTTKKWFARVVYEDRTKPTLPKCIKECIKPGTLIMSDMFKSYVTEVQSGPNKGLLHTLENNRHLAGMGYIHQPLVRCPYQPDRGIWEVKIKARLKSERGIRKSVVPQYLDECLWRSWYFKQTKKPQASQYFHGLVLGIQRKYQL</sequence>
<dbReference type="InterPro" id="IPR053164">
    <property type="entry name" value="IS1016-like_transposase"/>
</dbReference>
<dbReference type="AlphaFoldDB" id="A0A225WDY3"/>
<dbReference type="OrthoDB" id="108710at2759"/>
<proteinExistence type="predicted"/>
<evidence type="ECO:0000259" key="1">
    <source>
        <dbReference type="SMART" id="SM01126"/>
    </source>
</evidence>
<evidence type="ECO:0000313" key="2">
    <source>
        <dbReference type="EMBL" id="OWZ15070.1"/>
    </source>
</evidence>
<dbReference type="PANTHER" id="PTHR47163">
    <property type="entry name" value="DDE_TNP_IS1595 DOMAIN-CONTAINING PROTEIN"/>
    <property type="match status" value="1"/>
</dbReference>
<dbReference type="EMBL" id="NBNE01001199">
    <property type="protein sequence ID" value="OWZ15070.1"/>
    <property type="molecule type" value="Genomic_DNA"/>
</dbReference>
<dbReference type="SMART" id="SM01126">
    <property type="entry name" value="DDE_Tnp_IS1595"/>
    <property type="match status" value="1"/>
</dbReference>
<reference evidence="3" key="1">
    <citation type="submission" date="2017-03" db="EMBL/GenBank/DDBJ databases">
        <title>Phytopthora megakarya and P. palmivora, two closely related causual agents of cacao black pod achieved similar genome size and gene model numbers by different mechanisms.</title>
        <authorList>
            <person name="Ali S."/>
            <person name="Shao J."/>
            <person name="Larry D.J."/>
            <person name="Kronmiller B."/>
            <person name="Shen D."/>
            <person name="Strem M.D."/>
            <person name="Melnick R.L."/>
            <person name="Guiltinan M.J."/>
            <person name="Tyler B.M."/>
            <person name="Meinhardt L.W."/>
            <person name="Bailey B.A."/>
        </authorList>
    </citation>
    <scope>NUCLEOTIDE SEQUENCE [LARGE SCALE GENOMIC DNA]</scope>
    <source>
        <strain evidence="3">zdho120</strain>
    </source>
</reference>
<comment type="caution">
    <text evidence="2">The sequence shown here is derived from an EMBL/GenBank/DDBJ whole genome shotgun (WGS) entry which is preliminary data.</text>
</comment>
<dbReference type="PANTHER" id="PTHR47163:SF2">
    <property type="entry name" value="SI:DKEY-17M8.2"/>
    <property type="match status" value="1"/>
</dbReference>
<evidence type="ECO:0000313" key="3">
    <source>
        <dbReference type="Proteomes" id="UP000198211"/>
    </source>
</evidence>
<protein>
    <recommendedName>
        <fullName evidence="1">ISXO2-like transposase domain-containing protein</fullName>
    </recommendedName>
</protein>